<evidence type="ECO:0000313" key="2">
    <source>
        <dbReference type="Proteomes" id="UP001249851"/>
    </source>
</evidence>
<comment type="caution">
    <text evidence="1">The sequence shown here is derived from an EMBL/GenBank/DDBJ whole genome shotgun (WGS) entry which is preliminary data.</text>
</comment>
<proteinExistence type="predicted"/>
<reference evidence="1" key="2">
    <citation type="journal article" date="2023" name="Science">
        <title>Genomic signatures of disease resistance in endangered staghorn corals.</title>
        <authorList>
            <person name="Vollmer S.V."/>
            <person name="Selwyn J.D."/>
            <person name="Despard B.A."/>
            <person name="Roesel C.L."/>
        </authorList>
    </citation>
    <scope>NUCLEOTIDE SEQUENCE</scope>
    <source>
        <strain evidence="1">K2</strain>
    </source>
</reference>
<name>A0AAD9VA57_ACRCE</name>
<accession>A0AAD9VA57</accession>
<dbReference type="AlphaFoldDB" id="A0AAD9VA57"/>
<protein>
    <submittedName>
        <fullName evidence="1">Uncharacterized protein</fullName>
    </submittedName>
</protein>
<evidence type="ECO:0000313" key="1">
    <source>
        <dbReference type="EMBL" id="KAK2566435.1"/>
    </source>
</evidence>
<sequence>MTFKSDDLEDLEIARGTLEQCIVDVNNWMLQNNLKLNQDKSELIVMHAKHRLKPSLESIQVGESSIVPSDSARNIGVIFDSVFERQEFTLYK</sequence>
<gene>
    <name evidence="1" type="ORF">P5673_009950</name>
</gene>
<dbReference type="EMBL" id="JARQWQ010000017">
    <property type="protein sequence ID" value="KAK2566435.1"/>
    <property type="molecule type" value="Genomic_DNA"/>
</dbReference>
<organism evidence="1 2">
    <name type="scientific">Acropora cervicornis</name>
    <name type="common">Staghorn coral</name>
    <dbReference type="NCBI Taxonomy" id="6130"/>
    <lineage>
        <taxon>Eukaryota</taxon>
        <taxon>Metazoa</taxon>
        <taxon>Cnidaria</taxon>
        <taxon>Anthozoa</taxon>
        <taxon>Hexacorallia</taxon>
        <taxon>Scleractinia</taxon>
        <taxon>Astrocoeniina</taxon>
        <taxon>Acroporidae</taxon>
        <taxon>Acropora</taxon>
    </lineage>
</organism>
<reference evidence="1" key="1">
    <citation type="journal article" date="2023" name="G3 (Bethesda)">
        <title>Whole genome assembly and annotation of the endangered Caribbean coral Acropora cervicornis.</title>
        <authorList>
            <person name="Selwyn J.D."/>
            <person name="Vollmer S.V."/>
        </authorList>
    </citation>
    <scope>NUCLEOTIDE SEQUENCE</scope>
    <source>
        <strain evidence="1">K2</strain>
    </source>
</reference>
<dbReference type="Proteomes" id="UP001249851">
    <property type="component" value="Unassembled WGS sequence"/>
</dbReference>
<keyword evidence="2" id="KW-1185">Reference proteome</keyword>